<comment type="caution">
    <text evidence="2">The sequence shown here is derived from an EMBL/GenBank/DDBJ whole genome shotgun (WGS) entry which is preliminary data.</text>
</comment>
<dbReference type="EMBL" id="JACOPL010000009">
    <property type="protein sequence ID" value="MBC5725923.1"/>
    <property type="molecule type" value="Genomic_DNA"/>
</dbReference>
<sequence length="83" mass="9387">MFYLKHKEEKLNIGDDNVFTTCPICGKEHAVDLHELLAGGEADLFGTAVYCPACAERRFRDRKTAQSSKQEMARPTGRVLPFR</sequence>
<organism evidence="2 3">
    <name type="scientific">Agathobaculum faecis</name>
    <dbReference type="NCBI Taxonomy" id="2763013"/>
    <lineage>
        <taxon>Bacteria</taxon>
        <taxon>Bacillati</taxon>
        <taxon>Bacillota</taxon>
        <taxon>Clostridia</taxon>
        <taxon>Eubacteriales</taxon>
        <taxon>Butyricicoccaceae</taxon>
        <taxon>Agathobaculum</taxon>
    </lineage>
</organism>
<dbReference type="Proteomes" id="UP000606499">
    <property type="component" value="Unassembled WGS sequence"/>
</dbReference>
<evidence type="ECO:0000256" key="1">
    <source>
        <dbReference type="SAM" id="MobiDB-lite"/>
    </source>
</evidence>
<reference evidence="2" key="1">
    <citation type="submission" date="2020-08" db="EMBL/GenBank/DDBJ databases">
        <title>Genome public.</title>
        <authorList>
            <person name="Liu C."/>
            <person name="Sun Q."/>
        </authorList>
    </citation>
    <scope>NUCLEOTIDE SEQUENCE</scope>
    <source>
        <strain evidence="2">NSJ-28</strain>
    </source>
</reference>
<keyword evidence="3" id="KW-1185">Reference proteome</keyword>
<dbReference type="RefSeq" id="WP_186950094.1">
    <property type="nucleotide sequence ID" value="NZ_JACOPL010000009.1"/>
</dbReference>
<dbReference type="AlphaFoldDB" id="A0A923RWF0"/>
<evidence type="ECO:0000313" key="2">
    <source>
        <dbReference type="EMBL" id="MBC5725923.1"/>
    </source>
</evidence>
<accession>A0A923RWF0</accession>
<name>A0A923RWF0_9FIRM</name>
<protein>
    <submittedName>
        <fullName evidence="2">Uncharacterized protein</fullName>
    </submittedName>
</protein>
<feature type="region of interest" description="Disordered" evidence="1">
    <location>
        <begin position="62"/>
        <end position="83"/>
    </location>
</feature>
<gene>
    <name evidence="2" type="ORF">H8S45_10700</name>
</gene>
<proteinExistence type="predicted"/>
<evidence type="ECO:0000313" key="3">
    <source>
        <dbReference type="Proteomes" id="UP000606499"/>
    </source>
</evidence>